<dbReference type="EMBL" id="JAME01000065">
    <property type="protein sequence ID" value="ETX26675.1"/>
    <property type="molecule type" value="Genomic_DNA"/>
</dbReference>
<dbReference type="eggNOG" id="COG3453">
    <property type="taxonomic scope" value="Bacteria"/>
</dbReference>
<gene>
    <name evidence="2" type="ORF">RISW2_20725</name>
</gene>
<evidence type="ECO:0000313" key="2">
    <source>
        <dbReference type="EMBL" id="ETX26675.1"/>
    </source>
</evidence>
<dbReference type="Gene3D" id="3.90.190.10">
    <property type="entry name" value="Protein tyrosine phosphatase superfamily"/>
    <property type="match status" value="1"/>
</dbReference>
<comment type="caution">
    <text evidence="2">The sequence shown here is derived from an EMBL/GenBank/DDBJ whole genome shotgun (WGS) entry which is preliminary data.</text>
</comment>
<protein>
    <recommendedName>
        <fullName evidence="1">Beta-lactamase hydrolase-like protein phosphatase-like domain-containing protein</fullName>
    </recommendedName>
</protein>
<proteinExistence type="predicted"/>
<evidence type="ECO:0000259" key="1">
    <source>
        <dbReference type="Pfam" id="PF04273"/>
    </source>
</evidence>
<feature type="domain" description="Beta-lactamase hydrolase-like protein phosphatase-like" evidence="1">
    <location>
        <begin position="2"/>
        <end position="110"/>
    </location>
</feature>
<dbReference type="AlphaFoldDB" id="X7F1M3"/>
<dbReference type="PATRIC" id="fig|1449351.3.peg.4415"/>
<dbReference type="Pfam" id="PF04273">
    <property type="entry name" value="BLH_phosphatase"/>
    <property type="match status" value="1"/>
</dbReference>
<organism evidence="2 3">
    <name type="scientific">Roseivivax isoporae LMG 25204</name>
    <dbReference type="NCBI Taxonomy" id="1449351"/>
    <lineage>
        <taxon>Bacteria</taxon>
        <taxon>Pseudomonadati</taxon>
        <taxon>Pseudomonadota</taxon>
        <taxon>Alphaproteobacteria</taxon>
        <taxon>Rhodobacterales</taxon>
        <taxon>Roseobacteraceae</taxon>
        <taxon>Roseivivax</taxon>
    </lineage>
</organism>
<dbReference type="RefSeq" id="WP_043775087.1">
    <property type="nucleotide sequence ID" value="NZ_JAME01000065.1"/>
</dbReference>
<dbReference type="Proteomes" id="UP000023430">
    <property type="component" value="Unassembled WGS sequence"/>
</dbReference>
<dbReference type="InterPro" id="IPR029021">
    <property type="entry name" value="Prot-tyrosine_phosphatase-like"/>
</dbReference>
<dbReference type="OrthoDB" id="9805710at2"/>
<dbReference type="GO" id="GO:0016787">
    <property type="term" value="F:hydrolase activity"/>
    <property type="evidence" value="ECO:0007669"/>
    <property type="project" value="InterPro"/>
</dbReference>
<reference evidence="2 3" key="1">
    <citation type="submission" date="2014-01" db="EMBL/GenBank/DDBJ databases">
        <title>Roseivivax isoporae LMG 25204 Genome Sequencing.</title>
        <authorList>
            <person name="Lai Q."/>
            <person name="Li G."/>
            <person name="Shao Z."/>
        </authorList>
    </citation>
    <scope>NUCLEOTIDE SEQUENCE [LARGE SCALE GENOMIC DNA]</scope>
    <source>
        <strain evidence="2 3">LMG 25204</strain>
    </source>
</reference>
<evidence type="ECO:0000313" key="3">
    <source>
        <dbReference type="Proteomes" id="UP000023430"/>
    </source>
</evidence>
<dbReference type="CDD" id="cd14503">
    <property type="entry name" value="PTP-bact"/>
    <property type="match status" value="1"/>
</dbReference>
<dbReference type="STRING" id="1449351.RISW2_20725"/>
<dbReference type="NCBIfam" id="TIGR01244">
    <property type="entry name" value="TIGR01244 family sulfur transferase"/>
    <property type="match status" value="1"/>
</dbReference>
<name>X7F1M3_9RHOB</name>
<sequence>MDIRHVSGTYHVSPQISEEDVAAIAAAGFGTVICNRPDGEVPPSHQAAAIARAAEAAGLRFEVLPLTHQTMTPENVGRQMAMVEDAGGKVLAYCASGTRCTVAWALAQAGSLPVDEILATAARAGYDLSGLRPTLEAAAANPDRG</sequence>
<accession>X7F1M3</accession>
<dbReference type="InterPro" id="IPR005939">
    <property type="entry name" value="BLH_phosphatase-like"/>
</dbReference>
<keyword evidence="3" id="KW-1185">Reference proteome</keyword>